<dbReference type="PROSITE" id="PS01128">
    <property type="entry name" value="SHIKIMATE_KINASE"/>
    <property type="match status" value="1"/>
</dbReference>
<dbReference type="GO" id="GO:0004765">
    <property type="term" value="F:shikimate kinase activity"/>
    <property type="evidence" value="ECO:0007669"/>
    <property type="project" value="UniProtKB-UniRule"/>
</dbReference>
<name>A0A931IXG4_9BURK</name>
<dbReference type="AlphaFoldDB" id="A0A931IXG4"/>
<dbReference type="InterPro" id="IPR027417">
    <property type="entry name" value="P-loop_NTPase"/>
</dbReference>
<evidence type="ECO:0000256" key="11">
    <source>
        <dbReference type="HAMAP-Rule" id="MF_00109"/>
    </source>
</evidence>
<comment type="pathway">
    <text evidence="1 11">Metabolic intermediate biosynthesis; chorismate biosynthesis; chorismate from D-erythrose 4-phosphate and phosphoenolpyruvate: step 5/7.</text>
</comment>
<evidence type="ECO:0000256" key="7">
    <source>
        <dbReference type="ARBA" id="ARBA00022777"/>
    </source>
</evidence>
<feature type="binding site" evidence="11">
    <location>
        <position position="16"/>
    </location>
    <ligand>
        <name>Mg(2+)</name>
        <dbReference type="ChEBI" id="CHEBI:18420"/>
    </ligand>
</feature>
<dbReference type="GO" id="GO:0009073">
    <property type="term" value="P:aromatic amino acid family biosynthetic process"/>
    <property type="evidence" value="ECO:0007669"/>
    <property type="project" value="UniProtKB-KW"/>
</dbReference>
<protein>
    <recommendedName>
        <fullName evidence="3 11">Shikimate kinase</fullName>
        <shortName evidence="11">SK</shortName>
        <ecNumber evidence="3 11">2.7.1.71</ecNumber>
    </recommendedName>
</protein>
<dbReference type="SUPFAM" id="SSF52540">
    <property type="entry name" value="P-loop containing nucleoside triphosphate hydrolases"/>
    <property type="match status" value="1"/>
</dbReference>
<feature type="binding site" evidence="11">
    <location>
        <position position="34"/>
    </location>
    <ligand>
        <name>substrate</name>
    </ligand>
</feature>
<keyword evidence="11" id="KW-0479">Metal-binding</keyword>
<dbReference type="Pfam" id="PF01202">
    <property type="entry name" value="SKI"/>
    <property type="match status" value="1"/>
</dbReference>
<dbReference type="HAMAP" id="MF_00109">
    <property type="entry name" value="Shikimate_kinase"/>
    <property type="match status" value="1"/>
</dbReference>
<gene>
    <name evidence="11" type="primary">aroK</name>
    <name evidence="12" type="ORF">I7X43_06155</name>
</gene>
<evidence type="ECO:0000256" key="6">
    <source>
        <dbReference type="ARBA" id="ARBA00022741"/>
    </source>
</evidence>
<comment type="subcellular location">
    <subcellularLocation>
        <location evidence="11">Cytoplasm</location>
    </subcellularLocation>
</comment>
<keyword evidence="11" id="KW-0460">Magnesium</keyword>
<evidence type="ECO:0000256" key="2">
    <source>
        <dbReference type="ARBA" id="ARBA00006997"/>
    </source>
</evidence>
<dbReference type="GO" id="GO:0000287">
    <property type="term" value="F:magnesium ion binding"/>
    <property type="evidence" value="ECO:0007669"/>
    <property type="project" value="UniProtKB-UniRule"/>
</dbReference>
<keyword evidence="6 11" id="KW-0547">Nucleotide-binding</keyword>
<reference evidence="12" key="1">
    <citation type="submission" date="2020-12" db="EMBL/GenBank/DDBJ databases">
        <title>The genome sequence of Inhella sp. 4Y17.</title>
        <authorList>
            <person name="Liu Y."/>
        </authorList>
    </citation>
    <scope>NUCLEOTIDE SEQUENCE</scope>
    <source>
        <strain evidence="12">4Y10</strain>
    </source>
</reference>
<feature type="binding site" evidence="11">
    <location>
        <position position="119"/>
    </location>
    <ligand>
        <name>ATP</name>
        <dbReference type="ChEBI" id="CHEBI:30616"/>
    </ligand>
</feature>
<keyword evidence="11" id="KW-0963">Cytoplasm</keyword>
<feature type="binding site" evidence="11">
    <location>
        <begin position="12"/>
        <end position="17"/>
    </location>
    <ligand>
        <name>ATP</name>
        <dbReference type="ChEBI" id="CHEBI:30616"/>
    </ligand>
</feature>
<keyword evidence="7 11" id="KW-0418">Kinase</keyword>
<dbReference type="PRINTS" id="PR01100">
    <property type="entry name" value="SHIKIMTKNASE"/>
</dbReference>
<dbReference type="GO" id="GO:0008652">
    <property type="term" value="P:amino acid biosynthetic process"/>
    <property type="evidence" value="ECO:0007669"/>
    <property type="project" value="UniProtKB-KW"/>
</dbReference>
<organism evidence="12 13">
    <name type="scientific">Inhella gelatinilytica</name>
    <dbReference type="NCBI Taxonomy" id="2795030"/>
    <lineage>
        <taxon>Bacteria</taxon>
        <taxon>Pseudomonadati</taxon>
        <taxon>Pseudomonadota</taxon>
        <taxon>Betaproteobacteria</taxon>
        <taxon>Burkholderiales</taxon>
        <taxon>Sphaerotilaceae</taxon>
        <taxon>Inhella</taxon>
    </lineage>
</organism>
<feature type="binding site" evidence="11">
    <location>
        <position position="58"/>
    </location>
    <ligand>
        <name>substrate</name>
    </ligand>
</feature>
<dbReference type="GO" id="GO:0005524">
    <property type="term" value="F:ATP binding"/>
    <property type="evidence" value="ECO:0007669"/>
    <property type="project" value="UniProtKB-UniRule"/>
</dbReference>
<accession>A0A931IXG4</accession>
<comment type="caution">
    <text evidence="12">The sequence shown here is derived from an EMBL/GenBank/DDBJ whole genome shotgun (WGS) entry which is preliminary data.</text>
</comment>
<keyword evidence="9 11" id="KW-0057">Aromatic amino acid biosynthesis</keyword>
<comment type="function">
    <text evidence="11">Catalyzes the specific phosphorylation of the 3-hydroxyl group of shikimic acid using ATP as a cosubstrate.</text>
</comment>
<feature type="binding site" evidence="11">
    <location>
        <position position="138"/>
    </location>
    <ligand>
        <name>substrate</name>
    </ligand>
</feature>
<keyword evidence="4 11" id="KW-0028">Amino-acid biosynthesis</keyword>
<dbReference type="Proteomes" id="UP000620139">
    <property type="component" value="Unassembled WGS sequence"/>
</dbReference>
<dbReference type="InterPro" id="IPR023000">
    <property type="entry name" value="Shikimate_kinase_CS"/>
</dbReference>
<sequence length="182" mass="20178">MPLKLALIGLPGSGKSSVAKHLAQHYRWAQVDTDQVFESRVGMPIRDFFSAHGEAAFRDLETEVLADCLQRPGPLVLATGGGIVLRPENRQLLRKQSLVFFLKQRPEELARRLKTDTKRPLLQGGDALAKLRDLAGVRDPLYRQSAHYTVEAQRPTVAAVVQWICMQLELAGHAPVAPTLEP</sequence>
<dbReference type="GO" id="GO:0005829">
    <property type="term" value="C:cytosol"/>
    <property type="evidence" value="ECO:0007669"/>
    <property type="project" value="TreeGrafter"/>
</dbReference>
<dbReference type="InterPro" id="IPR000623">
    <property type="entry name" value="Shikimate_kinase/TSH1"/>
</dbReference>
<dbReference type="GO" id="GO:0009423">
    <property type="term" value="P:chorismate biosynthetic process"/>
    <property type="evidence" value="ECO:0007669"/>
    <property type="project" value="UniProtKB-UniRule"/>
</dbReference>
<dbReference type="PANTHER" id="PTHR21087:SF16">
    <property type="entry name" value="SHIKIMATE KINASE 1, CHLOROPLASTIC"/>
    <property type="match status" value="1"/>
</dbReference>
<comment type="catalytic activity">
    <reaction evidence="10 11">
        <text>shikimate + ATP = 3-phosphoshikimate + ADP + H(+)</text>
        <dbReference type="Rhea" id="RHEA:13121"/>
        <dbReference type="ChEBI" id="CHEBI:15378"/>
        <dbReference type="ChEBI" id="CHEBI:30616"/>
        <dbReference type="ChEBI" id="CHEBI:36208"/>
        <dbReference type="ChEBI" id="CHEBI:145989"/>
        <dbReference type="ChEBI" id="CHEBI:456216"/>
        <dbReference type="EC" id="2.7.1.71"/>
    </reaction>
</comment>
<evidence type="ECO:0000256" key="8">
    <source>
        <dbReference type="ARBA" id="ARBA00022840"/>
    </source>
</evidence>
<dbReference type="EC" id="2.7.1.71" evidence="3 11"/>
<dbReference type="PANTHER" id="PTHR21087">
    <property type="entry name" value="SHIKIMATE KINASE"/>
    <property type="match status" value="1"/>
</dbReference>
<evidence type="ECO:0000256" key="4">
    <source>
        <dbReference type="ARBA" id="ARBA00022605"/>
    </source>
</evidence>
<evidence type="ECO:0000256" key="3">
    <source>
        <dbReference type="ARBA" id="ARBA00012154"/>
    </source>
</evidence>
<keyword evidence="8 11" id="KW-0067">ATP-binding</keyword>
<proteinExistence type="inferred from homology"/>
<keyword evidence="5 11" id="KW-0808">Transferase</keyword>
<comment type="subunit">
    <text evidence="11">Monomer.</text>
</comment>
<evidence type="ECO:0000313" key="12">
    <source>
        <dbReference type="EMBL" id="MBH9552433.1"/>
    </source>
</evidence>
<evidence type="ECO:0000256" key="9">
    <source>
        <dbReference type="ARBA" id="ARBA00023141"/>
    </source>
</evidence>
<dbReference type="EMBL" id="JAEDAL010000002">
    <property type="protein sequence ID" value="MBH9552433.1"/>
    <property type="molecule type" value="Genomic_DNA"/>
</dbReference>
<evidence type="ECO:0000313" key="13">
    <source>
        <dbReference type="Proteomes" id="UP000620139"/>
    </source>
</evidence>
<dbReference type="InterPro" id="IPR031322">
    <property type="entry name" value="Shikimate/glucono_kinase"/>
</dbReference>
<evidence type="ECO:0000256" key="1">
    <source>
        <dbReference type="ARBA" id="ARBA00004842"/>
    </source>
</evidence>
<evidence type="ECO:0000256" key="10">
    <source>
        <dbReference type="ARBA" id="ARBA00048567"/>
    </source>
</evidence>
<comment type="cofactor">
    <cofactor evidence="11">
        <name>Mg(2+)</name>
        <dbReference type="ChEBI" id="CHEBI:18420"/>
    </cofactor>
    <text evidence="11">Binds 1 Mg(2+) ion per subunit.</text>
</comment>
<feature type="binding site" evidence="11">
    <location>
        <position position="81"/>
    </location>
    <ligand>
        <name>substrate</name>
    </ligand>
</feature>
<dbReference type="Gene3D" id="3.40.50.300">
    <property type="entry name" value="P-loop containing nucleotide triphosphate hydrolases"/>
    <property type="match status" value="1"/>
</dbReference>
<keyword evidence="13" id="KW-1185">Reference proteome</keyword>
<comment type="similarity">
    <text evidence="2 11">Belongs to the shikimate kinase family.</text>
</comment>
<evidence type="ECO:0000256" key="5">
    <source>
        <dbReference type="ARBA" id="ARBA00022679"/>
    </source>
</evidence>
<comment type="caution">
    <text evidence="11">Lacks conserved residue(s) required for the propagation of feature annotation.</text>
</comment>
<dbReference type="CDD" id="cd00464">
    <property type="entry name" value="SK"/>
    <property type="match status" value="1"/>
</dbReference>